<evidence type="ECO:0000313" key="9">
    <source>
        <dbReference type="EMBL" id="MFC6179972.1"/>
    </source>
</evidence>
<evidence type="ECO:0000256" key="6">
    <source>
        <dbReference type="ARBA" id="ARBA00023136"/>
    </source>
</evidence>
<comment type="caution">
    <text evidence="9">The sequence shown here is derived from an EMBL/GenBank/DDBJ whole genome shotgun (WGS) entry which is preliminary data.</text>
</comment>
<evidence type="ECO:0000313" key="10">
    <source>
        <dbReference type="Proteomes" id="UP001596282"/>
    </source>
</evidence>
<feature type="transmembrane region" description="Helical" evidence="7">
    <location>
        <begin position="141"/>
        <end position="160"/>
    </location>
</feature>
<feature type="transmembrane region" description="Helical" evidence="7">
    <location>
        <begin position="408"/>
        <end position="425"/>
    </location>
</feature>
<evidence type="ECO:0000256" key="4">
    <source>
        <dbReference type="ARBA" id="ARBA00022692"/>
    </source>
</evidence>
<keyword evidence="10" id="KW-1185">Reference proteome</keyword>
<feature type="transmembrane region" description="Helical" evidence="7">
    <location>
        <begin position="361"/>
        <end position="387"/>
    </location>
</feature>
<feature type="transmembrane region" description="Helical" evidence="7">
    <location>
        <begin position="205"/>
        <end position="225"/>
    </location>
</feature>
<dbReference type="RefSeq" id="WP_137628146.1">
    <property type="nucleotide sequence ID" value="NZ_BJDJ01000006.1"/>
</dbReference>
<keyword evidence="5 7" id="KW-1133">Transmembrane helix</keyword>
<dbReference type="PANTHER" id="PTHR42718">
    <property type="entry name" value="MAJOR FACILITATOR SUPERFAMILY MULTIDRUG TRANSPORTER MFSC"/>
    <property type="match status" value="1"/>
</dbReference>
<feature type="transmembrane region" description="Helical" evidence="7">
    <location>
        <begin position="302"/>
        <end position="321"/>
    </location>
</feature>
<dbReference type="Pfam" id="PF07690">
    <property type="entry name" value="MFS_1"/>
    <property type="match status" value="1"/>
</dbReference>
<feature type="transmembrane region" description="Helical" evidence="7">
    <location>
        <begin position="440"/>
        <end position="460"/>
    </location>
</feature>
<feature type="transmembrane region" description="Helical" evidence="7">
    <location>
        <begin position="114"/>
        <end position="134"/>
    </location>
</feature>
<dbReference type="EMBL" id="JBHSSC010000005">
    <property type="protein sequence ID" value="MFC6179972.1"/>
    <property type="molecule type" value="Genomic_DNA"/>
</dbReference>
<keyword evidence="6 7" id="KW-0472">Membrane</keyword>
<evidence type="ECO:0000256" key="2">
    <source>
        <dbReference type="ARBA" id="ARBA00022448"/>
    </source>
</evidence>
<evidence type="ECO:0000259" key="8">
    <source>
        <dbReference type="PROSITE" id="PS50850"/>
    </source>
</evidence>
<keyword evidence="2" id="KW-0813">Transport</keyword>
<dbReference type="SUPFAM" id="SSF103473">
    <property type="entry name" value="MFS general substrate transporter"/>
    <property type="match status" value="1"/>
</dbReference>
<dbReference type="PRINTS" id="PR01036">
    <property type="entry name" value="TCRTETB"/>
</dbReference>
<evidence type="ECO:0000256" key="3">
    <source>
        <dbReference type="ARBA" id="ARBA00022475"/>
    </source>
</evidence>
<feature type="transmembrane region" description="Helical" evidence="7">
    <location>
        <begin position="56"/>
        <end position="76"/>
    </location>
</feature>
<dbReference type="InterPro" id="IPR011701">
    <property type="entry name" value="MFS"/>
</dbReference>
<organism evidence="9 10">
    <name type="scientific">Lactiplantibacillus daowaiensis</name>
    <dbReference type="NCBI Taxonomy" id="2559918"/>
    <lineage>
        <taxon>Bacteria</taxon>
        <taxon>Bacillati</taxon>
        <taxon>Bacillota</taxon>
        <taxon>Bacilli</taxon>
        <taxon>Lactobacillales</taxon>
        <taxon>Lactobacillaceae</taxon>
        <taxon>Lactiplantibacillus</taxon>
    </lineage>
</organism>
<evidence type="ECO:0000256" key="5">
    <source>
        <dbReference type="ARBA" id="ARBA00022989"/>
    </source>
</evidence>
<comment type="subcellular location">
    <subcellularLocation>
        <location evidence="1">Cell membrane</location>
        <topology evidence="1">Multi-pass membrane protein</topology>
    </subcellularLocation>
</comment>
<keyword evidence="3" id="KW-1003">Cell membrane</keyword>
<dbReference type="NCBIfam" id="TIGR00711">
    <property type="entry name" value="efflux_EmrB"/>
    <property type="match status" value="1"/>
</dbReference>
<reference evidence="10" key="1">
    <citation type="journal article" date="2019" name="Int. J. Syst. Evol. Microbiol.">
        <title>The Global Catalogue of Microorganisms (GCM) 10K type strain sequencing project: providing services to taxonomists for standard genome sequencing and annotation.</title>
        <authorList>
            <consortium name="The Broad Institute Genomics Platform"/>
            <consortium name="The Broad Institute Genome Sequencing Center for Infectious Disease"/>
            <person name="Wu L."/>
            <person name="Ma J."/>
        </authorList>
    </citation>
    <scope>NUCLEOTIDE SEQUENCE [LARGE SCALE GENOMIC DNA]</scope>
    <source>
        <strain evidence="10">CCM 8933</strain>
    </source>
</reference>
<protein>
    <submittedName>
        <fullName evidence="9">MDR family MFS transporter</fullName>
    </submittedName>
</protein>
<feature type="domain" description="Major facilitator superfamily (MFS) profile" evidence="8">
    <location>
        <begin position="18"/>
        <end position="467"/>
    </location>
</feature>
<dbReference type="InterPro" id="IPR020846">
    <property type="entry name" value="MFS_dom"/>
</dbReference>
<feature type="transmembrane region" description="Helical" evidence="7">
    <location>
        <begin position="18"/>
        <end position="36"/>
    </location>
</feature>
<proteinExistence type="predicted"/>
<dbReference type="Proteomes" id="UP001596282">
    <property type="component" value="Unassembled WGS sequence"/>
</dbReference>
<name>A0ABW1RXR6_9LACO</name>
<evidence type="ECO:0000256" key="7">
    <source>
        <dbReference type="SAM" id="Phobius"/>
    </source>
</evidence>
<sequence>MNSTVANLKAHPKQKTTMVIIMLLGAFLTLLTETFLNNALPTIMKELSVSQATAQWLSTGYLMVAGLMIPISAWVFKRFDVKWTYLTMMIIFLFGTIIGYLAPSFLVLLIGRLIQAIAAGSLIPLIQNVVLILYPVEKRGAAMGMTGIVVAFAPAIGPTLSGLLIDDFGWRSLFLVLIPLTLIVLALGAIFIQHINDARHEALDFWSLFLSLTGFGALLYSFSLVGNSGTVTLSVILMFIIGCILIILFGIRQLKIKNPLIELRVFKNQTFSITSILSAISNISMLGVELVMPLYLQNVHGVSALISGLTLLPGALVMAVLNPISGQLFDKYGIFKLSLVGYLILGLGTLPMFFFTASTSLYLIASLYAIRMVGIALVMMPTFTAGVNALDEKLAIHGNAASSTVRQIAGSLGTALLMMLVALFSKTTNGKTDLTSLNQGYHAAFLVAFLMAIMGLIISFKLRKKVQD</sequence>
<accession>A0ABW1RXR6</accession>
<dbReference type="CDD" id="cd17503">
    <property type="entry name" value="MFS_LmrB_MDR_like"/>
    <property type="match status" value="1"/>
</dbReference>
<feature type="transmembrane region" description="Helical" evidence="7">
    <location>
        <begin position="83"/>
        <end position="102"/>
    </location>
</feature>
<feature type="transmembrane region" description="Helical" evidence="7">
    <location>
        <begin position="333"/>
        <end position="355"/>
    </location>
</feature>
<keyword evidence="4 7" id="KW-0812">Transmembrane</keyword>
<dbReference type="InterPro" id="IPR004638">
    <property type="entry name" value="EmrB-like"/>
</dbReference>
<feature type="transmembrane region" description="Helical" evidence="7">
    <location>
        <begin position="172"/>
        <end position="193"/>
    </location>
</feature>
<dbReference type="InterPro" id="IPR036259">
    <property type="entry name" value="MFS_trans_sf"/>
</dbReference>
<dbReference type="PANTHER" id="PTHR42718:SF24">
    <property type="entry name" value="MAJOR FACILITATOR SUPERFAMILY (MFS) PROFILE DOMAIN-CONTAINING PROTEIN"/>
    <property type="match status" value="1"/>
</dbReference>
<dbReference type="Gene3D" id="1.20.1250.20">
    <property type="entry name" value="MFS general substrate transporter like domains"/>
    <property type="match status" value="1"/>
</dbReference>
<dbReference type="Gene3D" id="1.20.1720.10">
    <property type="entry name" value="Multidrug resistance protein D"/>
    <property type="match status" value="1"/>
</dbReference>
<feature type="transmembrane region" description="Helical" evidence="7">
    <location>
        <begin position="231"/>
        <end position="251"/>
    </location>
</feature>
<feature type="transmembrane region" description="Helical" evidence="7">
    <location>
        <begin position="271"/>
        <end position="296"/>
    </location>
</feature>
<dbReference type="PROSITE" id="PS50850">
    <property type="entry name" value="MFS"/>
    <property type="match status" value="1"/>
</dbReference>
<evidence type="ECO:0000256" key="1">
    <source>
        <dbReference type="ARBA" id="ARBA00004651"/>
    </source>
</evidence>
<gene>
    <name evidence="9" type="ORF">ACFP5Y_01765</name>
</gene>